<dbReference type="InterPro" id="IPR005607">
    <property type="entry name" value="BSD_dom"/>
</dbReference>
<dbReference type="Proteomes" id="UP000050791">
    <property type="component" value="Unassembled WGS sequence"/>
</dbReference>
<evidence type="ECO:0000313" key="3">
    <source>
        <dbReference type="Proteomes" id="UP000050791"/>
    </source>
</evidence>
<dbReference type="GO" id="GO:0048172">
    <property type="term" value="P:regulation of short-term neuronal synaptic plasticity"/>
    <property type="evidence" value="ECO:0007669"/>
    <property type="project" value="TreeGrafter"/>
</dbReference>
<feature type="compositionally biased region" description="Low complexity" evidence="1">
    <location>
        <begin position="307"/>
        <end position="326"/>
    </location>
</feature>
<protein>
    <submittedName>
        <fullName evidence="4">BSD domain-containing protein</fullName>
    </submittedName>
</protein>
<dbReference type="SMART" id="SM00751">
    <property type="entry name" value="BSD"/>
    <property type="match status" value="1"/>
</dbReference>
<dbReference type="GO" id="GO:0005794">
    <property type="term" value="C:Golgi apparatus"/>
    <property type="evidence" value="ECO:0007669"/>
    <property type="project" value="TreeGrafter"/>
</dbReference>
<organism evidence="3 4">
    <name type="scientific">Schistosoma mattheei</name>
    <dbReference type="NCBI Taxonomy" id="31246"/>
    <lineage>
        <taxon>Eukaryota</taxon>
        <taxon>Metazoa</taxon>
        <taxon>Spiralia</taxon>
        <taxon>Lophotrochozoa</taxon>
        <taxon>Platyhelminthes</taxon>
        <taxon>Trematoda</taxon>
        <taxon>Digenea</taxon>
        <taxon>Strigeidida</taxon>
        <taxon>Schistosomatoidea</taxon>
        <taxon>Schistosomatidae</taxon>
        <taxon>Schistosoma</taxon>
    </lineage>
</organism>
<feature type="compositionally biased region" description="Low complexity" evidence="1">
    <location>
        <begin position="259"/>
        <end position="278"/>
    </location>
</feature>
<dbReference type="Gene3D" id="1.10.3970.10">
    <property type="entry name" value="BSD domain"/>
    <property type="match status" value="1"/>
</dbReference>
<evidence type="ECO:0000259" key="2">
    <source>
        <dbReference type="PROSITE" id="PS50858"/>
    </source>
</evidence>
<evidence type="ECO:0000313" key="4">
    <source>
        <dbReference type="WBParaSite" id="SMTH1_91810.2"/>
    </source>
</evidence>
<accession>A0AA85C1E3</accession>
<dbReference type="Pfam" id="PF03909">
    <property type="entry name" value="BSD"/>
    <property type="match status" value="1"/>
</dbReference>
<sequence>MSDAEVCDSVGKDIQKEISDKLSAAKEWGSYLFSKAVKSSEEAVKKLSDRIDLTEIKSVVNDVTASVKQVPLIREFEKAQADFAVASQNKNEEAIRFRSSSQSELPPWHPDICGLSDCDALSSLKEQILALSQNPNNFLISPPEEAQLEWTSPIPDNLLREAQILLKEDPNLGSIRYRLVPSKISEEIFWRNYFYRLSLIQQSASLSAVMDDAHQPNMDNNGGITNDNNVSDTDFVCVEQNPIWSKMNTNLKEKEKSNEVSNNNNNNRKANNSSMKSKITSDKSLNTSRSNEKSKMNSTNISKCSPTSILNNSQNNDNSSHSSSTFVTGSSTFRFIVSENNPKTLEEQLEEEIAREVDELVLTKSENNSIYPINNNNNNNDDDLSVTDEIDEELELEILAELEGGNNNMVGHSTSCNVDDSVKEANS</sequence>
<dbReference type="GO" id="GO:0005634">
    <property type="term" value="C:nucleus"/>
    <property type="evidence" value="ECO:0007669"/>
    <property type="project" value="TreeGrafter"/>
</dbReference>
<name>A0AA85C1E3_9TREM</name>
<dbReference type="PANTHER" id="PTHR16019">
    <property type="entry name" value="SYNAPSE-ASSOCIATED PROTEIN"/>
    <property type="match status" value="1"/>
</dbReference>
<dbReference type="AlphaFoldDB" id="A0AA85C1E3"/>
<feature type="domain" description="BSD" evidence="2">
    <location>
        <begin position="161"/>
        <end position="201"/>
    </location>
</feature>
<dbReference type="WBParaSite" id="SMTH1_91810.2">
    <property type="protein sequence ID" value="SMTH1_91810.2"/>
    <property type="gene ID" value="SMTH1_91810"/>
</dbReference>
<dbReference type="PANTHER" id="PTHR16019:SF6">
    <property type="entry name" value="SYNAPSE-ASSOCIATED PROTEIN 1"/>
    <property type="match status" value="1"/>
</dbReference>
<feature type="region of interest" description="Disordered" evidence="1">
    <location>
        <begin position="247"/>
        <end position="326"/>
    </location>
</feature>
<dbReference type="PROSITE" id="PS50858">
    <property type="entry name" value="BSD"/>
    <property type="match status" value="1"/>
</dbReference>
<dbReference type="InterPro" id="IPR051494">
    <property type="entry name" value="BSD_domain-containing"/>
</dbReference>
<proteinExistence type="predicted"/>
<dbReference type="SUPFAM" id="SSF140383">
    <property type="entry name" value="BSD domain-like"/>
    <property type="match status" value="1"/>
</dbReference>
<reference evidence="4" key="1">
    <citation type="submission" date="2023-11" db="UniProtKB">
        <authorList>
            <consortium name="WormBaseParasite"/>
        </authorList>
    </citation>
    <scope>IDENTIFICATION</scope>
</reference>
<evidence type="ECO:0000256" key="1">
    <source>
        <dbReference type="SAM" id="MobiDB-lite"/>
    </source>
</evidence>
<dbReference type="InterPro" id="IPR035925">
    <property type="entry name" value="BSD_dom_sf"/>
</dbReference>
<dbReference type="GO" id="GO:0038203">
    <property type="term" value="P:TORC2 signaling"/>
    <property type="evidence" value="ECO:0007669"/>
    <property type="project" value="TreeGrafter"/>
</dbReference>
<feature type="compositionally biased region" description="Polar residues" evidence="1">
    <location>
        <begin position="296"/>
        <end position="306"/>
    </location>
</feature>